<organism evidence="1 2">
    <name type="scientific">Thiospirillum jenense</name>
    <dbReference type="NCBI Taxonomy" id="1653858"/>
    <lineage>
        <taxon>Bacteria</taxon>
        <taxon>Pseudomonadati</taxon>
        <taxon>Pseudomonadota</taxon>
        <taxon>Gammaproteobacteria</taxon>
        <taxon>Chromatiales</taxon>
        <taxon>Chromatiaceae</taxon>
        <taxon>Thiospirillum</taxon>
    </lineage>
</organism>
<dbReference type="RefSeq" id="WP_182581769.1">
    <property type="nucleotide sequence ID" value="NZ_JABVCQ010000001.1"/>
</dbReference>
<gene>
    <name evidence="1" type="ORF">HUK38_00270</name>
</gene>
<reference evidence="1 2" key="1">
    <citation type="journal article" date="2020" name="Arch. Microbiol.">
        <title>The genome sequence of the giant phototrophic gammaproteobacterium Thiospirillum jenense gives insight into its physiological properties and phylogenetic relationships.</title>
        <authorList>
            <person name="Imhoff J.F."/>
            <person name="Meyer T.E."/>
            <person name="Kyndt J.A."/>
        </authorList>
    </citation>
    <scope>NUCLEOTIDE SEQUENCE [LARGE SCALE GENOMIC DNA]</scope>
    <source>
        <strain evidence="1 2">DSM 216</strain>
    </source>
</reference>
<accession>A0A839H2C5</accession>
<proteinExistence type="predicted"/>
<comment type="caution">
    <text evidence="1">The sequence shown here is derived from an EMBL/GenBank/DDBJ whole genome shotgun (WGS) entry which is preliminary data.</text>
</comment>
<evidence type="ECO:0000313" key="2">
    <source>
        <dbReference type="Proteomes" id="UP000548632"/>
    </source>
</evidence>
<keyword evidence="2" id="KW-1185">Reference proteome</keyword>
<dbReference type="AlphaFoldDB" id="A0A839H2C5"/>
<name>A0A839H2C5_9GAMM</name>
<dbReference type="InterPro" id="IPR025427">
    <property type="entry name" value="DUF4160"/>
</dbReference>
<dbReference type="EMBL" id="JABVCQ010000001">
    <property type="protein sequence ID" value="MBB1124663.1"/>
    <property type="molecule type" value="Genomic_DNA"/>
</dbReference>
<sequence length="86" mass="10077">MPTISMFYGMVIQMFFREHCPPHFHVKYGDYKAIIAINPPELTEGKLPRRALNLVLDWAELHQSELLENWQLCQTMQHPKSVAPLE</sequence>
<evidence type="ECO:0000313" key="1">
    <source>
        <dbReference type="EMBL" id="MBB1124663.1"/>
    </source>
</evidence>
<protein>
    <submittedName>
        <fullName evidence="1">DUF4160 domain-containing protein</fullName>
    </submittedName>
</protein>
<dbReference type="Pfam" id="PF13711">
    <property type="entry name" value="DUF4160"/>
    <property type="match status" value="1"/>
</dbReference>
<dbReference type="Proteomes" id="UP000548632">
    <property type="component" value="Unassembled WGS sequence"/>
</dbReference>